<name>A0A0D3MSU7_9CAUD</name>
<dbReference type="OrthoDB" id="32085at10239"/>
<keyword evidence="2" id="KW-1185">Reference proteome</keyword>
<dbReference type="KEGG" id="vg:24722347"/>
<evidence type="ECO:0000313" key="2">
    <source>
        <dbReference type="Proteomes" id="UP000032686"/>
    </source>
</evidence>
<dbReference type="EMBL" id="KM677185">
    <property type="protein sequence ID" value="AIX12584.1"/>
    <property type="molecule type" value="Genomic_DNA"/>
</dbReference>
<dbReference type="GeneID" id="24722347"/>
<sequence>MKAYKLSIKDDPDQGEVIVFAKTAREAKNNWHWYLDTDNFLDKLVHRAPEFDGMENASDMELMTKQWQEGWRWYDCYDIPDVEEDTVEDFQAWFRKEYENE</sequence>
<gene>
    <name evidence="1" type="ORF">WRP3_081</name>
</gene>
<dbReference type="Proteomes" id="UP000032686">
    <property type="component" value="Segment"/>
</dbReference>
<organism evidence="1 2">
    <name type="scientific">Lactococcus phage WRP3</name>
    <dbReference type="NCBI Taxonomy" id="1560313"/>
    <lineage>
        <taxon>Viruses</taxon>
        <taxon>Duplodnaviria</taxon>
        <taxon>Heunggongvirae</taxon>
        <taxon>Uroviricota</taxon>
        <taxon>Caudoviricetes</taxon>
        <taxon>Audreyjarvisvirus</taxon>
        <taxon>Audreyjarvisvirus WRP3</taxon>
    </lineage>
</organism>
<evidence type="ECO:0000313" key="1">
    <source>
        <dbReference type="EMBL" id="AIX12584.1"/>
    </source>
</evidence>
<accession>A0A0D3MSU7</accession>
<reference evidence="1 2" key="1">
    <citation type="journal article" date="2015" name="Appl. Environ. Microbiol.">
        <title>Lactococcal 949 group phages recognize a carbohydrate receptor on the host cell surface.</title>
        <authorList>
            <person name="Mahony J."/>
            <person name="Randazzo W."/>
            <person name="Neve H."/>
            <person name="Settanni L."/>
            <person name="van Sinderen D."/>
        </authorList>
    </citation>
    <scope>NUCLEOTIDE SEQUENCE [LARGE SCALE GENOMIC DNA]</scope>
    <source>
        <strain evidence="1">WRP3</strain>
    </source>
</reference>
<proteinExistence type="predicted"/>
<dbReference type="RefSeq" id="YP_009147738.1">
    <property type="nucleotide sequence ID" value="NC_027341.1"/>
</dbReference>
<protein>
    <submittedName>
        <fullName evidence="1">Uncharacterized protein</fullName>
    </submittedName>
</protein>